<dbReference type="GO" id="GO:0016020">
    <property type="term" value="C:membrane"/>
    <property type="evidence" value="ECO:0007669"/>
    <property type="project" value="UniProtKB-SubCell"/>
</dbReference>
<keyword evidence="3 5" id="KW-1133">Transmembrane helix</keyword>
<evidence type="ECO:0000256" key="5">
    <source>
        <dbReference type="SAM" id="Phobius"/>
    </source>
</evidence>
<evidence type="ECO:0000313" key="6">
    <source>
        <dbReference type="EMBL" id="KAH7276217.1"/>
    </source>
</evidence>
<evidence type="ECO:0000256" key="1">
    <source>
        <dbReference type="ARBA" id="ARBA00004141"/>
    </source>
</evidence>
<name>A0A9P9REN4_FUSSL</name>
<feature type="transmembrane region" description="Helical" evidence="5">
    <location>
        <begin position="155"/>
        <end position="177"/>
    </location>
</feature>
<feature type="transmembrane region" description="Helical" evidence="5">
    <location>
        <begin position="12"/>
        <end position="39"/>
    </location>
</feature>
<gene>
    <name evidence="6" type="ORF">B0J15DRAFT_507633</name>
</gene>
<comment type="caution">
    <text evidence="6">The sequence shown here is derived from an EMBL/GenBank/DDBJ whole genome shotgun (WGS) entry which is preliminary data.</text>
</comment>
<feature type="transmembrane region" description="Helical" evidence="5">
    <location>
        <begin position="197"/>
        <end position="218"/>
    </location>
</feature>
<sequence>MAELKPYRGDYYLWLYIPSTPAAALFTALFSLGTAYIVWRMLKSRTWFCTAFVVGGLFEIVGYAARAVAKNKTEQLMPYVIQSTFILVAPALFAATIYMILGRLIRALDATALSIVPVKWLTKIFVCGDIASFAVQATGAGVMVTADSMKTGENIILGGLFIQIVIFGLFAVTAAIFHVRALRCRPHSYIDWEETMIMLYIVSALIMVRSIFRVVEYIMGHDGYPLRNEWTLYVFDAMLMFGVVFMLGWRYPCDLRPQKSRDLDVALDREHTGIFAKAWWLARRILPFQLLSGWNQ</sequence>
<protein>
    <submittedName>
        <fullName evidence="6">RTA1 like protein-domain-containing protein</fullName>
    </submittedName>
</protein>
<evidence type="ECO:0000256" key="3">
    <source>
        <dbReference type="ARBA" id="ARBA00022989"/>
    </source>
</evidence>
<comment type="subcellular location">
    <subcellularLocation>
        <location evidence="1">Membrane</location>
        <topology evidence="1">Multi-pass membrane protein</topology>
    </subcellularLocation>
</comment>
<dbReference type="Pfam" id="PF04479">
    <property type="entry name" value="RTA1"/>
    <property type="match status" value="1"/>
</dbReference>
<dbReference type="PANTHER" id="PTHR31465:SF27">
    <property type="entry name" value="DOMAIN PROTEIN, PUTATIVE (AFU_ORTHOLOGUE AFUA_3G01030)-RELATED"/>
    <property type="match status" value="1"/>
</dbReference>
<accession>A0A9P9REN4</accession>
<evidence type="ECO:0000313" key="7">
    <source>
        <dbReference type="Proteomes" id="UP000736672"/>
    </source>
</evidence>
<dbReference type="Proteomes" id="UP000736672">
    <property type="component" value="Unassembled WGS sequence"/>
</dbReference>
<dbReference type="EMBL" id="JAGTJS010000001">
    <property type="protein sequence ID" value="KAH7276217.1"/>
    <property type="molecule type" value="Genomic_DNA"/>
</dbReference>
<dbReference type="PANTHER" id="PTHR31465">
    <property type="entry name" value="PROTEIN RTA1-RELATED"/>
    <property type="match status" value="1"/>
</dbReference>
<proteinExistence type="predicted"/>
<evidence type="ECO:0000256" key="4">
    <source>
        <dbReference type="ARBA" id="ARBA00023136"/>
    </source>
</evidence>
<feature type="transmembrane region" description="Helical" evidence="5">
    <location>
        <begin position="230"/>
        <end position="251"/>
    </location>
</feature>
<evidence type="ECO:0000256" key="2">
    <source>
        <dbReference type="ARBA" id="ARBA00022692"/>
    </source>
</evidence>
<dbReference type="OrthoDB" id="3358017at2759"/>
<keyword evidence="4 5" id="KW-0472">Membrane</keyword>
<reference evidence="6" key="1">
    <citation type="journal article" date="2021" name="Nat. Commun.">
        <title>Genetic determinants of endophytism in the Arabidopsis root mycobiome.</title>
        <authorList>
            <person name="Mesny F."/>
            <person name="Miyauchi S."/>
            <person name="Thiergart T."/>
            <person name="Pickel B."/>
            <person name="Atanasova L."/>
            <person name="Karlsson M."/>
            <person name="Huettel B."/>
            <person name="Barry K.W."/>
            <person name="Haridas S."/>
            <person name="Chen C."/>
            <person name="Bauer D."/>
            <person name="Andreopoulos W."/>
            <person name="Pangilinan J."/>
            <person name="LaButti K."/>
            <person name="Riley R."/>
            <person name="Lipzen A."/>
            <person name="Clum A."/>
            <person name="Drula E."/>
            <person name="Henrissat B."/>
            <person name="Kohler A."/>
            <person name="Grigoriev I.V."/>
            <person name="Martin F.M."/>
            <person name="Hacquard S."/>
        </authorList>
    </citation>
    <scope>NUCLEOTIDE SEQUENCE</scope>
    <source>
        <strain evidence="6">FSSC 5 MPI-SDFR-AT-0091</strain>
    </source>
</reference>
<dbReference type="AlphaFoldDB" id="A0A9P9REN4"/>
<keyword evidence="7" id="KW-1185">Reference proteome</keyword>
<feature type="transmembrane region" description="Helical" evidence="5">
    <location>
        <begin position="46"/>
        <end position="65"/>
    </location>
</feature>
<feature type="transmembrane region" description="Helical" evidence="5">
    <location>
        <begin position="77"/>
        <end position="101"/>
    </location>
</feature>
<dbReference type="InterPro" id="IPR007568">
    <property type="entry name" value="RTA1"/>
</dbReference>
<organism evidence="6 7">
    <name type="scientific">Fusarium solani</name>
    <name type="common">Filamentous fungus</name>
    <dbReference type="NCBI Taxonomy" id="169388"/>
    <lineage>
        <taxon>Eukaryota</taxon>
        <taxon>Fungi</taxon>
        <taxon>Dikarya</taxon>
        <taxon>Ascomycota</taxon>
        <taxon>Pezizomycotina</taxon>
        <taxon>Sordariomycetes</taxon>
        <taxon>Hypocreomycetidae</taxon>
        <taxon>Hypocreales</taxon>
        <taxon>Nectriaceae</taxon>
        <taxon>Fusarium</taxon>
        <taxon>Fusarium solani species complex</taxon>
    </lineage>
</organism>
<keyword evidence="2 5" id="KW-0812">Transmembrane</keyword>
<feature type="transmembrane region" description="Helical" evidence="5">
    <location>
        <begin position="121"/>
        <end position="143"/>
    </location>
</feature>